<reference evidence="1 2" key="1">
    <citation type="submission" date="2016-10" db="EMBL/GenBank/DDBJ databases">
        <authorList>
            <person name="de Groot N.N."/>
        </authorList>
    </citation>
    <scope>NUCLEOTIDE SEQUENCE [LARGE SCALE GENOMIC DNA]</scope>
    <source>
        <strain evidence="1 2">CGMCC 1.9157</strain>
    </source>
</reference>
<gene>
    <name evidence="1" type="ORF">SAMN04488056_107170</name>
</gene>
<dbReference type="EMBL" id="FOVR01000007">
    <property type="protein sequence ID" value="SFO52456.1"/>
    <property type="molecule type" value="Genomic_DNA"/>
</dbReference>
<organism evidence="1 2">
    <name type="scientific">Cohaesibacter marisflavi</name>
    <dbReference type="NCBI Taxonomy" id="655353"/>
    <lineage>
        <taxon>Bacteria</taxon>
        <taxon>Pseudomonadati</taxon>
        <taxon>Pseudomonadota</taxon>
        <taxon>Alphaproteobacteria</taxon>
        <taxon>Hyphomicrobiales</taxon>
        <taxon>Cohaesibacteraceae</taxon>
    </lineage>
</organism>
<dbReference type="RefSeq" id="WP_280141774.1">
    <property type="nucleotide sequence ID" value="NZ_FOVR01000007.1"/>
</dbReference>
<protein>
    <submittedName>
        <fullName evidence="1">Uncharacterized protein</fullName>
    </submittedName>
</protein>
<evidence type="ECO:0000313" key="2">
    <source>
        <dbReference type="Proteomes" id="UP000199236"/>
    </source>
</evidence>
<keyword evidence="2" id="KW-1185">Reference proteome</keyword>
<proteinExistence type="predicted"/>
<dbReference type="AlphaFoldDB" id="A0A1I5HX23"/>
<accession>A0A1I5HX23</accession>
<dbReference type="Proteomes" id="UP000199236">
    <property type="component" value="Unassembled WGS sequence"/>
</dbReference>
<evidence type="ECO:0000313" key="1">
    <source>
        <dbReference type="EMBL" id="SFO52456.1"/>
    </source>
</evidence>
<dbReference type="STRING" id="655353.SAMN04488056_107170"/>
<name>A0A1I5HX23_9HYPH</name>
<sequence>MSEKSLNPFSLALKIFQNLGSSEPRVHPNPREWDAMTFYDHRDN</sequence>